<evidence type="ECO:0000313" key="8">
    <source>
        <dbReference type="Proteomes" id="UP000245768"/>
    </source>
</evidence>
<feature type="compositionally biased region" description="Acidic residues" evidence="6">
    <location>
        <begin position="143"/>
        <end position="164"/>
    </location>
</feature>
<dbReference type="Gene3D" id="1.10.20.10">
    <property type="entry name" value="Histone, subunit A"/>
    <property type="match status" value="1"/>
</dbReference>
<comment type="subcellular location">
    <subcellularLocation>
        <location evidence="1">Nucleus</location>
    </subcellularLocation>
</comment>
<feature type="compositionally biased region" description="Polar residues" evidence="6">
    <location>
        <begin position="166"/>
        <end position="178"/>
    </location>
</feature>
<dbReference type="RefSeq" id="XP_025378747.1">
    <property type="nucleotide sequence ID" value="XM_025521044.1"/>
</dbReference>
<evidence type="ECO:0000313" key="7">
    <source>
        <dbReference type="EMBL" id="PWN91549.1"/>
    </source>
</evidence>
<dbReference type="STRING" id="215250.A0A316YQJ5"/>
<dbReference type="GO" id="GO:0005669">
    <property type="term" value="C:transcription factor TFIID complex"/>
    <property type="evidence" value="ECO:0007669"/>
    <property type="project" value="TreeGrafter"/>
</dbReference>
<dbReference type="InterPro" id="IPR051431">
    <property type="entry name" value="TFIID_subunit_9"/>
</dbReference>
<dbReference type="InterPro" id="IPR009072">
    <property type="entry name" value="Histone-fold"/>
</dbReference>
<dbReference type="GO" id="GO:0003713">
    <property type="term" value="F:transcription coactivator activity"/>
    <property type="evidence" value="ECO:0007669"/>
    <property type="project" value="TreeGrafter"/>
</dbReference>
<dbReference type="PANTHER" id="PTHR48068">
    <property type="entry name" value="TAF9 RNA POLYMERASE II, TATA BOX-BINDING PROTEIN (TBP)-ASSOCIATED FACTOR"/>
    <property type="match status" value="1"/>
</dbReference>
<dbReference type="GO" id="GO:0000124">
    <property type="term" value="C:SAGA complex"/>
    <property type="evidence" value="ECO:0007669"/>
    <property type="project" value="TreeGrafter"/>
</dbReference>
<dbReference type="InParanoid" id="A0A316YQJ5"/>
<reference evidence="7 8" key="1">
    <citation type="journal article" date="2018" name="Mol. Biol. Evol.">
        <title>Broad Genomic Sampling Reveals a Smut Pathogenic Ancestry of the Fungal Clade Ustilaginomycotina.</title>
        <authorList>
            <person name="Kijpornyongpan T."/>
            <person name="Mondo S.J."/>
            <person name="Barry K."/>
            <person name="Sandor L."/>
            <person name="Lee J."/>
            <person name="Lipzen A."/>
            <person name="Pangilinan J."/>
            <person name="LaButti K."/>
            <person name="Hainaut M."/>
            <person name="Henrissat B."/>
            <person name="Grigoriev I.V."/>
            <person name="Spatafora J.W."/>
            <person name="Aime M.C."/>
        </authorList>
    </citation>
    <scope>NUCLEOTIDE SEQUENCE [LARGE SCALE GENOMIC DNA]</scope>
    <source>
        <strain evidence="7 8">MCA 4198</strain>
    </source>
</reference>
<dbReference type="GeneID" id="37042960"/>
<dbReference type="GO" id="GO:0016251">
    <property type="term" value="F:RNA polymerase II general transcription initiation factor activity"/>
    <property type="evidence" value="ECO:0007669"/>
    <property type="project" value="TreeGrafter"/>
</dbReference>
<evidence type="ECO:0000256" key="3">
    <source>
        <dbReference type="ARBA" id="ARBA00023015"/>
    </source>
</evidence>
<gene>
    <name evidence="7" type="ORF">FA10DRAFT_265399</name>
</gene>
<evidence type="ECO:0000256" key="2">
    <source>
        <dbReference type="ARBA" id="ARBA00007646"/>
    </source>
</evidence>
<keyword evidence="5" id="KW-0539">Nucleus</keyword>
<dbReference type="CDD" id="cd07979">
    <property type="entry name" value="HFD_TAF9"/>
    <property type="match status" value="1"/>
</dbReference>
<proteinExistence type="inferred from homology"/>
<dbReference type="EMBL" id="KZ819635">
    <property type="protein sequence ID" value="PWN91549.1"/>
    <property type="molecule type" value="Genomic_DNA"/>
</dbReference>
<protein>
    <submittedName>
        <fullName evidence="7">TFIID-31kDa-domain-containing protein</fullName>
    </submittedName>
</protein>
<dbReference type="OrthoDB" id="341924at2759"/>
<evidence type="ECO:0000256" key="4">
    <source>
        <dbReference type="ARBA" id="ARBA00023163"/>
    </source>
</evidence>
<dbReference type="GO" id="GO:0046982">
    <property type="term" value="F:protein heterodimerization activity"/>
    <property type="evidence" value="ECO:0007669"/>
    <property type="project" value="InterPro"/>
</dbReference>
<evidence type="ECO:0000256" key="6">
    <source>
        <dbReference type="SAM" id="MobiDB-lite"/>
    </source>
</evidence>
<dbReference type="InterPro" id="IPR003162">
    <property type="entry name" value="TFIID-31"/>
</dbReference>
<name>A0A316YQJ5_9BASI</name>
<evidence type="ECO:0000256" key="5">
    <source>
        <dbReference type="ARBA" id="ARBA00023242"/>
    </source>
</evidence>
<dbReference type="FunCoup" id="A0A316YQJ5">
    <property type="interactions" value="50"/>
</dbReference>
<keyword evidence="4" id="KW-0804">Transcription</keyword>
<dbReference type="GO" id="GO:0051123">
    <property type="term" value="P:RNA polymerase II preinitiation complex assembly"/>
    <property type="evidence" value="ECO:0007669"/>
    <property type="project" value="TreeGrafter"/>
</dbReference>
<dbReference type="PANTHER" id="PTHR48068:SF4">
    <property type="entry name" value="TATA-BOX BINDING PROTEIN ASSOCIATED FACTOR 9"/>
    <property type="match status" value="1"/>
</dbReference>
<evidence type="ECO:0000256" key="1">
    <source>
        <dbReference type="ARBA" id="ARBA00004123"/>
    </source>
</evidence>
<accession>A0A316YQJ5</accession>
<dbReference type="Pfam" id="PF02291">
    <property type="entry name" value="TFIID-31kDa"/>
    <property type="match status" value="1"/>
</dbReference>
<feature type="region of interest" description="Disordered" evidence="6">
    <location>
        <begin position="114"/>
        <end position="192"/>
    </location>
</feature>
<keyword evidence="8" id="KW-1185">Reference proteome</keyword>
<sequence length="192" mass="20829">MILSSMGIEDAEPPVLHMLLEFAHRYTYDVLQDSLIYADHANSSRSGGAAGVSSVSLEDVQLAIQSRVNHSFSNPPNKDMLLSLASSVNSYPLPPISDRFGLRLPPPQHCLTNVNFSIVPNPPPAEDEEDEAGGKVGASKEQDLDEGAGEVGEEEAEEDEDMDDVQSGQADEQPGSDQRGTKRSLEEDEEYD</sequence>
<dbReference type="Proteomes" id="UP000245768">
    <property type="component" value="Unassembled WGS sequence"/>
</dbReference>
<dbReference type="AlphaFoldDB" id="A0A316YQJ5"/>
<comment type="similarity">
    <text evidence="2">Belongs to the TAF9 family.</text>
</comment>
<organism evidence="7 8">
    <name type="scientific">Acaromyces ingoldii</name>
    <dbReference type="NCBI Taxonomy" id="215250"/>
    <lineage>
        <taxon>Eukaryota</taxon>
        <taxon>Fungi</taxon>
        <taxon>Dikarya</taxon>
        <taxon>Basidiomycota</taxon>
        <taxon>Ustilaginomycotina</taxon>
        <taxon>Exobasidiomycetes</taxon>
        <taxon>Exobasidiales</taxon>
        <taxon>Cryptobasidiaceae</taxon>
        <taxon>Acaromyces</taxon>
    </lineage>
</organism>
<keyword evidence="3" id="KW-0805">Transcription regulation</keyword>
<dbReference type="SUPFAM" id="SSF47113">
    <property type="entry name" value="Histone-fold"/>
    <property type="match status" value="1"/>
</dbReference>